<feature type="signal peptide" evidence="1">
    <location>
        <begin position="1"/>
        <end position="23"/>
    </location>
</feature>
<reference evidence="2 3" key="1">
    <citation type="submission" date="2016-11" db="EMBL/GenBank/DDBJ databases">
        <authorList>
            <person name="Jaros S."/>
            <person name="Januszkiewicz K."/>
            <person name="Wedrychowicz H."/>
        </authorList>
    </citation>
    <scope>NUCLEOTIDE SEQUENCE [LARGE SCALE GENOMIC DNA]</scope>
    <source>
        <strain evidence="2 3">DSM 26991</strain>
    </source>
</reference>
<dbReference type="EMBL" id="FQTV01000008">
    <property type="protein sequence ID" value="SHF39861.1"/>
    <property type="molecule type" value="Genomic_DNA"/>
</dbReference>
<evidence type="ECO:0008006" key="4">
    <source>
        <dbReference type="Google" id="ProtNLM"/>
    </source>
</evidence>
<feature type="chain" id="PRO_5012883584" description="DUF1579 domain-containing protein" evidence="1">
    <location>
        <begin position="24"/>
        <end position="167"/>
    </location>
</feature>
<dbReference type="Proteomes" id="UP000184509">
    <property type="component" value="Unassembled WGS sequence"/>
</dbReference>
<sequence>MKNLFLSTMIILSMLLGTSEMRAQTTEAQLNQVELLKQYFGTWKSDYKDTTYVFVMTAYGKGMQVNFKASTKGKVIWQCKQVWGYDKESDKILGMLLNRASSSTSFYVSWFISKNVNETIEYVVRNDGKLEKTNSQWKEDFKSRDMFIQSHMINNKTVSMRTFMRVK</sequence>
<evidence type="ECO:0000256" key="1">
    <source>
        <dbReference type="SAM" id="SignalP"/>
    </source>
</evidence>
<gene>
    <name evidence="2" type="ORF">SAMN05444405_10857</name>
</gene>
<evidence type="ECO:0000313" key="2">
    <source>
        <dbReference type="EMBL" id="SHF39861.1"/>
    </source>
</evidence>
<keyword evidence="3" id="KW-1185">Reference proteome</keyword>
<keyword evidence="1" id="KW-0732">Signal</keyword>
<protein>
    <recommendedName>
        <fullName evidence="4">DUF1579 domain-containing protein</fullName>
    </recommendedName>
</protein>
<name>A0A1M5BBB9_9BACE</name>
<proteinExistence type="predicted"/>
<dbReference type="RefSeq" id="WP_139261354.1">
    <property type="nucleotide sequence ID" value="NZ_FQTV01000008.1"/>
</dbReference>
<accession>A0A1M5BBB9</accession>
<organism evidence="2 3">
    <name type="scientific">Bacteroides luti</name>
    <dbReference type="NCBI Taxonomy" id="1297750"/>
    <lineage>
        <taxon>Bacteria</taxon>
        <taxon>Pseudomonadati</taxon>
        <taxon>Bacteroidota</taxon>
        <taxon>Bacteroidia</taxon>
        <taxon>Bacteroidales</taxon>
        <taxon>Bacteroidaceae</taxon>
        <taxon>Bacteroides</taxon>
    </lineage>
</organism>
<dbReference type="AlphaFoldDB" id="A0A1M5BBB9"/>
<evidence type="ECO:0000313" key="3">
    <source>
        <dbReference type="Proteomes" id="UP000184509"/>
    </source>
</evidence>